<accession>A0A0C9U6X5</accession>
<dbReference type="CDD" id="cd00570">
    <property type="entry name" value="GST_N_family"/>
    <property type="match status" value="1"/>
</dbReference>
<dbReference type="HOGENOM" id="CLU_066075_0_0_1"/>
<dbReference type="PROSITE" id="PS50405">
    <property type="entry name" value="GST_CTER"/>
    <property type="match status" value="1"/>
</dbReference>
<organism evidence="4 5">
    <name type="scientific">Paxillus involutus ATCC 200175</name>
    <dbReference type="NCBI Taxonomy" id="664439"/>
    <lineage>
        <taxon>Eukaryota</taxon>
        <taxon>Fungi</taxon>
        <taxon>Dikarya</taxon>
        <taxon>Basidiomycota</taxon>
        <taxon>Agaricomycotina</taxon>
        <taxon>Agaricomycetes</taxon>
        <taxon>Agaricomycetidae</taxon>
        <taxon>Boletales</taxon>
        <taxon>Paxilineae</taxon>
        <taxon>Paxillaceae</taxon>
        <taxon>Paxillus</taxon>
    </lineage>
</organism>
<dbReference type="Gene3D" id="1.20.1050.10">
    <property type="match status" value="1"/>
</dbReference>
<dbReference type="SUPFAM" id="SSF47616">
    <property type="entry name" value="GST C-terminal domain-like"/>
    <property type="match status" value="1"/>
</dbReference>
<dbReference type="AlphaFoldDB" id="A0A0C9U6X5"/>
<dbReference type="SFLD" id="SFLDS00019">
    <property type="entry name" value="Glutathione_Transferase_(cytos"/>
    <property type="match status" value="1"/>
</dbReference>
<dbReference type="InterPro" id="IPR004045">
    <property type="entry name" value="Glutathione_S-Trfase_N"/>
</dbReference>
<dbReference type="Pfam" id="PF13410">
    <property type="entry name" value="GST_C_2"/>
    <property type="match status" value="1"/>
</dbReference>
<evidence type="ECO:0000313" key="5">
    <source>
        <dbReference type="Proteomes" id="UP000053647"/>
    </source>
</evidence>
<keyword evidence="1" id="KW-0560">Oxidoreductase</keyword>
<dbReference type="GO" id="GO:0004364">
    <property type="term" value="F:glutathione transferase activity"/>
    <property type="evidence" value="ECO:0007669"/>
    <property type="project" value="InterPro"/>
</dbReference>
<dbReference type="GO" id="GO:0016853">
    <property type="term" value="F:isomerase activity"/>
    <property type="evidence" value="ECO:0007669"/>
    <property type="project" value="UniProtKB-KW"/>
</dbReference>
<feature type="domain" description="GST C-terminal" evidence="3">
    <location>
        <begin position="103"/>
        <end position="231"/>
    </location>
</feature>
<evidence type="ECO:0000259" key="3">
    <source>
        <dbReference type="PROSITE" id="PS50405"/>
    </source>
</evidence>
<keyword evidence="4" id="KW-0413">Isomerase</keyword>
<gene>
    <name evidence="4" type="ORF">PAXINDRAFT_169311</name>
</gene>
<reference evidence="5" key="2">
    <citation type="submission" date="2015-01" db="EMBL/GenBank/DDBJ databases">
        <title>Evolutionary Origins and Diversification of the Mycorrhizal Mutualists.</title>
        <authorList>
            <consortium name="DOE Joint Genome Institute"/>
            <consortium name="Mycorrhizal Genomics Consortium"/>
            <person name="Kohler A."/>
            <person name="Kuo A."/>
            <person name="Nagy L.G."/>
            <person name="Floudas D."/>
            <person name="Copeland A."/>
            <person name="Barry K.W."/>
            <person name="Cichocki N."/>
            <person name="Veneault-Fourrey C."/>
            <person name="LaButti K."/>
            <person name="Lindquist E.A."/>
            <person name="Lipzen A."/>
            <person name="Lundell T."/>
            <person name="Morin E."/>
            <person name="Murat C."/>
            <person name="Riley R."/>
            <person name="Ohm R."/>
            <person name="Sun H."/>
            <person name="Tunlid A."/>
            <person name="Henrissat B."/>
            <person name="Grigoriev I.V."/>
            <person name="Hibbett D.S."/>
            <person name="Martin F."/>
        </authorList>
    </citation>
    <scope>NUCLEOTIDE SEQUENCE [LARGE SCALE GENOMIC DNA]</scope>
    <source>
        <strain evidence="5">ATCC 200175</strain>
    </source>
</reference>
<dbReference type="InterPro" id="IPR010987">
    <property type="entry name" value="Glutathione-S-Trfase_C-like"/>
</dbReference>
<dbReference type="InterPro" id="IPR036282">
    <property type="entry name" value="Glutathione-S-Trfase_C_sf"/>
</dbReference>
<evidence type="ECO:0000259" key="2">
    <source>
        <dbReference type="PROSITE" id="PS50404"/>
    </source>
</evidence>
<dbReference type="GO" id="GO:0005737">
    <property type="term" value="C:cytoplasm"/>
    <property type="evidence" value="ECO:0007669"/>
    <property type="project" value="InterPro"/>
</dbReference>
<dbReference type="SFLD" id="SFLDG00358">
    <property type="entry name" value="Main_(cytGST)"/>
    <property type="match status" value="1"/>
</dbReference>
<dbReference type="InterPro" id="IPR036249">
    <property type="entry name" value="Thioredoxin-like_sf"/>
</dbReference>
<dbReference type="OrthoDB" id="202840at2759"/>
<name>A0A0C9U6X5_PAXIN</name>
<feature type="domain" description="GST N-terminal" evidence="2">
    <location>
        <begin position="7"/>
        <end position="98"/>
    </location>
</feature>
<dbReference type="SUPFAM" id="SSF52833">
    <property type="entry name" value="Thioredoxin-like"/>
    <property type="match status" value="1"/>
</dbReference>
<dbReference type="PANTHER" id="PTHR43968:SF6">
    <property type="entry name" value="GLUTATHIONE S-TRANSFERASE OMEGA"/>
    <property type="match status" value="1"/>
</dbReference>
<dbReference type="PANTHER" id="PTHR43968">
    <property type="match status" value="1"/>
</dbReference>
<keyword evidence="5" id="KW-1185">Reference proteome</keyword>
<dbReference type="Pfam" id="PF13417">
    <property type="entry name" value="GST_N_3"/>
    <property type="match status" value="1"/>
</dbReference>
<dbReference type="Gene3D" id="3.40.30.10">
    <property type="entry name" value="Glutaredoxin"/>
    <property type="match status" value="1"/>
</dbReference>
<dbReference type="GO" id="GO:0045174">
    <property type="term" value="F:glutathione dehydrogenase (ascorbate) activity"/>
    <property type="evidence" value="ECO:0007669"/>
    <property type="project" value="UniProtKB-ARBA"/>
</dbReference>
<dbReference type="EMBL" id="KN819338">
    <property type="protein sequence ID" value="KIJ15137.1"/>
    <property type="molecule type" value="Genomic_DNA"/>
</dbReference>
<evidence type="ECO:0000256" key="1">
    <source>
        <dbReference type="ARBA" id="ARBA00023002"/>
    </source>
</evidence>
<sequence>MSSSHPQSITLYTAKICPYAHRVEIALAEANANFKVYQIDLANKPDWYAPKVNPASKVPAIAYGGPDVAPENPSPESTKLAESLVLVEFVADLYPQADLLPQDPVLRAKTRFFIEVVSSKFGPAHGKFVIRGEGYQDLLAGVEAVQEILPDSGKYAIGDQYTIADIALTPIVARTKLASENELGRFEAGQGGAFLKALDSPKYAKFNAYVGRLFERQSFKATFDKEYVKGFFEKRFARAQ</sequence>
<evidence type="ECO:0000313" key="4">
    <source>
        <dbReference type="EMBL" id="KIJ15137.1"/>
    </source>
</evidence>
<dbReference type="PROSITE" id="PS50404">
    <property type="entry name" value="GST_NTER"/>
    <property type="match status" value="1"/>
</dbReference>
<dbReference type="InterPro" id="IPR050983">
    <property type="entry name" value="GST_Omega/HSP26"/>
</dbReference>
<reference evidence="4 5" key="1">
    <citation type="submission" date="2014-06" db="EMBL/GenBank/DDBJ databases">
        <authorList>
            <consortium name="DOE Joint Genome Institute"/>
            <person name="Kuo A."/>
            <person name="Kohler A."/>
            <person name="Nagy L.G."/>
            <person name="Floudas D."/>
            <person name="Copeland A."/>
            <person name="Barry K.W."/>
            <person name="Cichocki N."/>
            <person name="Veneault-Fourrey C."/>
            <person name="LaButti K."/>
            <person name="Lindquist E.A."/>
            <person name="Lipzen A."/>
            <person name="Lundell T."/>
            <person name="Morin E."/>
            <person name="Murat C."/>
            <person name="Sun H."/>
            <person name="Tunlid A."/>
            <person name="Henrissat B."/>
            <person name="Grigoriev I.V."/>
            <person name="Hibbett D.S."/>
            <person name="Martin F."/>
            <person name="Nordberg H.P."/>
            <person name="Cantor M.N."/>
            <person name="Hua S.X."/>
        </authorList>
    </citation>
    <scope>NUCLEOTIDE SEQUENCE [LARGE SCALE GENOMIC DNA]</scope>
    <source>
        <strain evidence="4 5">ATCC 200175</strain>
    </source>
</reference>
<dbReference type="Proteomes" id="UP000053647">
    <property type="component" value="Unassembled WGS sequence"/>
</dbReference>
<protein>
    <submittedName>
        <fullName evidence="4">Maleylacetoacetate isomerase</fullName>
    </submittedName>
</protein>
<dbReference type="InterPro" id="IPR040079">
    <property type="entry name" value="Glutathione_S-Trfase"/>
</dbReference>
<dbReference type="InterPro" id="IPR005442">
    <property type="entry name" value="GST_omega"/>
</dbReference>
<dbReference type="PRINTS" id="PR01625">
    <property type="entry name" value="GSTRNSFRASEO"/>
</dbReference>
<proteinExistence type="predicted"/>